<dbReference type="OrthoDB" id="5502616at2"/>
<reference evidence="4" key="1">
    <citation type="submission" date="2016-08" db="EMBL/GenBank/DDBJ databases">
        <authorList>
            <person name="Varghese N."/>
            <person name="Submissions Spin"/>
        </authorList>
    </citation>
    <scope>NUCLEOTIDE SEQUENCE [LARGE SCALE GENOMIC DNA]</scope>
    <source>
        <strain evidence="4">R-52791</strain>
    </source>
</reference>
<sequence length="129" mass="14058">MVGNITVLVIALAISVGILWYFFGPRKAEQANREGALQVAHIVVKGGYSPQEIEVEAGSPVRLQFDRQEDGECSSHVVFSDLGIDQTLPAFETTTVEFTPEQPGDLPYACGMNMLHGMVHVLPKGTERT</sequence>
<keyword evidence="1" id="KW-0472">Membrane</keyword>
<keyword evidence="1" id="KW-1133">Transmembrane helix</keyword>
<feature type="transmembrane region" description="Helical" evidence="1">
    <location>
        <begin position="6"/>
        <end position="23"/>
    </location>
</feature>
<keyword evidence="4" id="KW-1185">Reference proteome</keyword>
<organism evidence="3 4">
    <name type="scientific">Bifidobacterium commune</name>
    <dbReference type="NCBI Taxonomy" id="1505727"/>
    <lineage>
        <taxon>Bacteria</taxon>
        <taxon>Bacillati</taxon>
        <taxon>Actinomycetota</taxon>
        <taxon>Actinomycetes</taxon>
        <taxon>Bifidobacteriales</taxon>
        <taxon>Bifidobacteriaceae</taxon>
        <taxon>Bifidobacterium</taxon>
    </lineage>
</organism>
<proteinExistence type="predicted"/>
<dbReference type="Gene3D" id="2.60.40.420">
    <property type="entry name" value="Cupredoxins - blue copper proteins"/>
    <property type="match status" value="1"/>
</dbReference>
<dbReference type="Proteomes" id="UP000242610">
    <property type="component" value="Unassembled WGS sequence"/>
</dbReference>
<dbReference type="AlphaFoldDB" id="A0A1C4GZZ7"/>
<name>A0A1C4GZZ7_9BIFI</name>
<dbReference type="InterPro" id="IPR028096">
    <property type="entry name" value="EfeO_Cupredoxin"/>
</dbReference>
<dbReference type="InterPro" id="IPR008972">
    <property type="entry name" value="Cupredoxin"/>
</dbReference>
<feature type="domain" description="EfeO-type cupredoxin-like" evidence="2">
    <location>
        <begin position="20"/>
        <end position="119"/>
    </location>
</feature>
<accession>A0A1C4GZZ7</accession>
<dbReference type="SUPFAM" id="SSF49503">
    <property type="entry name" value="Cupredoxins"/>
    <property type="match status" value="1"/>
</dbReference>
<evidence type="ECO:0000313" key="4">
    <source>
        <dbReference type="Proteomes" id="UP000242610"/>
    </source>
</evidence>
<evidence type="ECO:0000313" key="3">
    <source>
        <dbReference type="EMBL" id="SCC78072.1"/>
    </source>
</evidence>
<keyword evidence="1" id="KW-0812">Transmembrane</keyword>
<protein>
    <submittedName>
        <fullName evidence="3">Cupredoxin-like domain-containing protein</fullName>
    </submittedName>
</protein>
<dbReference type="Pfam" id="PF13473">
    <property type="entry name" value="Cupredoxin_1"/>
    <property type="match status" value="1"/>
</dbReference>
<evidence type="ECO:0000259" key="2">
    <source>
        <dbReference type="Pfam" id="PF13473"/>
    </source>
</evidence>
<gene>
    <name evidence="3" type="ORF">GA0061077_0089</name>
</gene>
<dbReference type="STRING" id="1505727.GA0061077_0089"/>
<evidence type="ECO:0000256" key="1">
    <source>
        <dbReference type="SAM" id="Phobius"/>
    </source>
</evidence>
<dbReference type="EMBL" id="FMBL01000001">
    <property type="protein sequence ID" value="SCC78072.1"/>
    <property type="molecule type" value="Genomic_DNA"/>
</dbReference>